<sequence>MSTANTRASSHAHGCREGCLFARPDDVVLVRQRPREAFLTALCRAGVTLPEIVVTDLDAPTIDAPDLGALARVQPWGWTPRLARRLAPLRARASDDPVPAQGWPPELLAKALGVSVLRRLLPGERLSHIETIGVVAHDAGAVVDAIEQFRGAGHATVACKASWGTAGRGTIRVLAGPIPDPQRAWIRRTLARQGTIVVEPWLDRVCDLSLRLTIGAPGRACIDRRADARRGRRVPQRGGVREPLSAGLARGSSRCISCMCLDALARGA</sequence>
<comment type="caution">
    <text evidence="1">The sequence shown here is derived from an EMBL/GenBank/DDBJ whole genome shotgun (WGS) entry which is preliminary data.</text>
</comment>
<gene>
    <name evidence="1" type="ORF">ENSA5_37060</name>
</gene>
<protein>
    <submittedName>
        <fullName evidence="1">Uncharacterized protein</fullName>
    </submittedName>
</protein>
<keyword evidence="2" id="KW-1185">Reference proteome</keyword>
<organism evidence="1 2">
    <name type="scientific">Enhygromyxa salina</name>
    <dbReference type="NCBI Taxonomy" id="215803"/>
    <lineage>
        <taxon>Bacteria</taxon>
        <taxon>Pseudomonadati</taxon>
        <taxon>Myxococcota</taxon>
        <taxon>Polyangia</taxon>
        <taxon>Nannocystales</taxon>
        <taxon>Nannocystaceae</taxon>
        <taxon>Enhygromyxa</taxon>
    </lineage>
</organism>
<dbReference type="Proteomes" id="UP000237968">
    <property type="component" value="Unassembled WGS sequence"/>
</dbReference>
<name>A0A2S9XSJ5_9BACT</name>
<dbReference type="AlphaFoldDB" id="A0A2S9XSJ5"/>
<accession>A0A2S9XSJ5</accession>
<proteinExistence type="predicted"/>
<dbReference type="EMBL" id="PVNK01000166">
    <property type="protein sequence ID" value="PRP95837.1"/>
    <property type="molecule type" value="Genomic_DNA"/>
</dbReference>
<evidence type="ECO:0000313" key="2">
    <source>
        <dbReference type="Proteomes" id="UP000237968"/>
    </source>
</evidence>
<evidence type="ECO:0000313" key="1">
    <source>
        <dbReference type="EMBL" id="PRP95837.1"/>
    </source>
</evidence>
<reference evidence="1 2" key="1">
    <citation type="submission" date="2018-03" db="EMBL/GenBank/DDBJ databases">
        <title>Draft Genome Sequences of the Obligatory Marine Myxobacteria Enhygromyxa salina SWB005.</title>
        <authorList>
            <person name="Poehlein A."/>
            <person name="Moghaddam J.A."/>
            <person name="Harms H."/>
            <person name="Alanjari M."/>
            <person name="Koenig G.M."/>
            <person name="Daniel R."/>
            <person name="Schaeberle T.F."/>
        </authorList>
    </citation>
    <scope>NUCLEOTIDE SEQUENCE [LARGE SCALE GENOMIC DNA]</scope>
    <source>
        <strain evidence="1 2">SWB005</strain>
    </source>
</reference>